<dbReference type="AlphaFoldDB" id="A0A6H1Q9A0"/>
<name>A0A6H1Q9A0_PSEAI</name>
<evidence type="ECO:0000313" key="1">
    <source>
        <dbReference type="EMBL" id="QIZ23306.1"/>
    </source>
</evidence>
<accession>A0A6H1Q9A0</accession>
<dbReference type="RefSeq" id="WP_009683793.1">
    <property type="nucleotide sequence ID" value="NZ_CAADOK010000454.1"/>
</dbReference>
<organism evidence="2">
    <name type="scientific">Pseudomonas aeruginosa</name>
    <dbReference type="NCBI Taxonomy" id="287"/>
    <lineage>
        <taxon>Bacteria</taxon>
        <taxon>Pseudomonadati</taxon>
        <taxon>Pseudomonadota</taxon>
        <taxon>Gammaproteobacteria</taxon>
        <taxon>Pseudomonadales</taxon>
        <taxon>Pseudomonadaceae</taxon>
        <taxon>Pseudomonas</taxon>
    </lineage>
</organism>
<dbReference type="EMBL" id="MN961671">
    <property type="protein sequence ID" value="QIZ23306.1"/>
    <property type="molecule type" value="Genomic_DNA"/>
</dbReference>
<reference evidence="2" key="1">
    <citation type="submission" date="2020-01" db="EMBL/GenBank/DDBJ databases">
        <authorList>
            <person name="Zhou D."/>
        </authorList>
    </citation>
    <scope>NUCLEOTIDE SEQUENCE</scope>
    <source>
        <strain evidence="1">201330</strain>
        <strain evidence="2">PA15W</strain>
        <plasmid evidence="1">p201330-IMP</plasmid>
        <plasmid evidence="2">pPA15W-NR</plasmid>
    </source>
</reference>
<geneLocation type="plasmid" evidence="2">
    <name>pPA15W-NR</name>
</geneLocation>
<protein>
    <submittedName>
        <fullName evidence="2">Uncharacterized protein</fullName>
    </submittedName>
</protein>
<dbReference type="EMBL" id="MN961672">
    <property type="protein sequence ID" value="QIZ23440.1"/>
    <property type="molecule type" value="Genomic_DNA"/>
</dbReference>
<proteinExistence type="predicted"/>
<sequence>MKLSQLAGLWSKDRGFIQFLNEESAFRSESSPFGLASGDRDPADLIRAKCSISSRRDLDTDKAAAAIFNREFRHPYMAWAAKTSRTQQAIRTTF</sequence>
<evidence type="ECO:0000313" key="2">
    <source>
        <dbReference type="EMBL" id="QIZ23440.1"/>
    </source>
</evidence>
<keyword evidence="2" id="KW-0614">Plasmid</keyword>
<dbReference type="GeneID" id="97170862"/>
<geneLocation type="plasmid" evidence="1">
    <name>p201330-IMP</name>
</geneLocation>